<keyword evidence="13" id="KW-1185">Reference proteome</keyword>
<evidence type="ECO:0000256" key="8">
    <source>
        <dbReference type="ARBA" id="ARBA00025475"/>
    </source>
</evidence>
<evidence type="ECO:0000256" key="1">
    <source>
        <dbReference type="ARBA" id="ARBA00005091"/>
    </source>
</evidence>
<dbReference type="InterPro" id="IPR006062">
    <property type="entry name" value="His_biosynth"/>
</dbReference>
<dbReference type="UniPathway" id="UPA00031">
    <property type="reaction ID" value="UER00010"/>
</dbReference>
<sequence>MLRPRIIPCLLIQDGGLVKTVKFKDPKYVGDPINAVKIFNEKEADELIVIDIDATANAVEPNYAQIAKLAAECRMPLCYGGGIRTAEQAKQIIALGVEKVAISSAAFENPQLISQIAAEIGRQSVVVVLDHKARLLSKQQDVWTHNGTRNTKRSVIEAAKEFEELGAGEIVLNSIENDGKMKGYDIELAIKLREAVRIPITILGGGGSLEDMRSVVAACGVVGVAAGSFFVFKGGYRAVLISYPSAQQKDDIIYSALRAR</sequence>
<keyword evidence="6 11" id="KW-0368">Histidine biosynthesis</keyword>
<protein>
    <recommendedName>
        <fullName evidence="4">imidazole glycerol-phosphate synthase</fullName>
        <ecNumber evidence="4">4.3.2.10</ecNumber>
    </recommendedName>
    <alternativeName>
        <fullName evidence="9">IGP synthase cyclase subunit</fullName>
    </alternativeName>
</protein>
<comment type="pathway">
    <text evidence="1">Amino-acid biosynthesis; L-histidine biosynthesis; L-histidine from 5-phospho-alpha-D-ribose 1-diphosphate: step 5/9.</text>
</comment>
<dbReference type="NCBIfam" id="NF038364">
    <property type="entry name" value="AglZ_HisF2_fam"/>
    <property type="match status" value="1"/>
</dbReference>
<dbReference type="EMBL" id="CP022202">
    <property type="protein sequence ID" value="AXA60638.1"/>
    <property type="molecule type" value="Genomic_DNA"/>
</dbReference>
<proteinExistence type="inferred from homology"/>
<gene>
    <name evidence="12" type="ORF">CEQ51_11360</name>
</gene>
<dbReference type="Gene3D" id="3.20.20.70">
    <property type="entry name" value="Aldolase class I"/>
    <property type="match status" value="1"/>
</dbReference>
<dbReference type="OrthoDB" id="9807749at2"/>
<evidence type="ECO:0000256" key="11">
    <source>
        <dbReference type="RuleBase" id="RU003657"/>
    </source>
</evidence>
<evidence type="ECO:0000256" key="2">
    <source>
        <dbReference type="ARBA" id="ARBA00009667"/>
    </source>
</evidence>
<name>A0A176NHF3_9PSED</name>
<dbReference type="CDD" id="cd04731">
    <property type="entry name" value="HisF"/>
    <property type="match status" value="1"/>
</dbReference>
<dbReference type="RefSeq" id="WP_053120417.1">
    <property type="nucleotide sequence ID" value="NZ_CP022201.1"/>
</dbReference>
<evidence type="ECO:0000256" key="3">
    <source>
        <dbReference type="ARBA" id="ARBA00011152"/>
    </source>
</evidence>
<dbReference type="Proteomes" id="UP000251666">
    <property type="component" value="Chromosome"/>
</dbReference>
<organism evidence="12 13">
    <name type="scientific">Pseudomonas thivervalensis</name>
    <dbReference type="NCBI Taxonomy" id="86265"/>
    <lineage>
        <taxon>Bacteria</taxon>
        <taxon>Pseudomonadati</taxon>
        <taxon>Pseudomonadota</taxon>
        <taxon>Gammaproteobacteria</taxon>
        <taxon>Pseudomonadales</taxon>
        <taxon>Pseudomonadaceae</taxon>
        <taxon>Pseudomonas</taxon>
    </lineage>
</organism>
<dbReference type="PANTHER" id="PTHR21235:SF2">
    <property type="entry name" value="IMIDAZOLE GLYCEROL PHOSPHATE SYNTHASE HISHF"/>
    <property type="match status" value="1"/>
</dbReference>
<comment type="catalytic activity">
    <reaction evidence="10">
        <text>5-[(5-phospho-1-deoxy-D-ribulos-1-ylimino)methylamino]-1-(5-phospho-beta-D-ribosyl)imidazole-4-carboxamide + L-glutamine = D-erythro-1-(imidazol-4-yl)glycerol 3-phosphate + 5-amino-1-(5-phospho-beta-D-ribosyl)imidazole-4-carboxamide + L-glutamate + H(+)</text>
        <dbReference type="Rhea" id="RHEA:24793"/>
        <dbReference type="ChEBI" id="CHEBI:15378"/>
        <dbReference type="ChEBI" id="CHEBI:29985"/>
        <dbReference type="ChEBI" id="CHEBI:58278"/>
        <dbReference type="ChEBI" id="CHEBI:58359"/>
        <dbReference type="ChEBI" id="CHEBI:58475"/>
        <dbReference type="ChEBI" id="CHEBI:58525"/>
        <dbReference type="EC" id="4.3.2.10"/>
    </reaction>
</comment>
<dbReference type="KEGG" id="pthv:CE140_11515"/>
<dbReference type="GO" id="GO:0000107">
    <property type="term" value="F:imidazoleglycerol-phosphate synthase activity"/>
    <property type="evidence" value="ECO:0007669"/>
    <property type="project" value="InterPro"/>
</dbReference>
<keyword evidence="5 11" id="KW-0028">Amino-acid biosynthesis</keyword>
<dbReference type="AlphaFoldDB" id="A0A176NHF3"/>
<dbReference type="InterPro" id="IPR004651">
    <property type="entry name" value="HisF"/>
</dbReference>
<dbReference type="GeneID" id="301218865"/>
<dbReference type="InterPro" id="IPR013785">
    <property type="entry name" value="Aldolase_TIM"/>
</dbReference>
<dbReference type="Pfam" id="PF00977">
    <property type="entry name" value="His_biosynth"/>
    <property type="match status" value="1"/>
</dbReference>
<dbReference type="GO" id="GO:0016829">
    <property type="term" value="F:lyase activity"/>
    <property type="evidence" value="ECO:0007669"/>
    <property type="project" value="UniProtKB-KW"/>
</dbReference>
<dbReference type="EC" id="4.3.2.10" evidence="4"/>
<dbReference type="InterPro" id="IPR011060">
    <property type="entry name" value="RibuloseP-bd_barrel"/>
</dbReference>
<comment type="similarity">
    <text evidence="2 11">Belongs to the HisA/HisF family.</text>
</comment>
<dbReference type="PANTHER" id="PTHR21235">
    <property type="entry name" value="IMIDAZOLE GLYCEROL PHOSPHATE SYNTHASE SUBUNIT HISF/H IGP SYNTHASE SUBUNIT HISF/H"/>
    <property type="match status" value="1"/>
</dbReference>
<reference evidence="13" key="1">
    <citation type="journal article" date="2021" name="Front. Microbiol.">
        <title>Genomic Analysis of the 1-Aminocyclopropane-1-Carboxylate Deaminase-Producing Pseudomonas thivervalensis SC5 Reveals Its Multifaceted Roles in Soil and in Beneficial Interactions With Plants.</title>
        <authorList>
            <person name="Nascimento F.X."/>
            <person name="Uron P."/>
            <person name="Glick B.R."/>
            <person name="Giachini A."/>
            <person name="Rossi M.J."/>
        </authorList>
    </citation>
    <scope>NUCLEOTIDE SEQUENCE [LARGE SCALE GENOMIC DNA]</scope>
    <source>
        <strain evidence="13">PLM3</strain>
    </source>
</reference>
<evidence type="ECO:0000313" key="12">
    <source>
        <dbReference type="EMBL" id="AXA60638.1"/>
    </source>
</evidence>
<comment type="function">
    <text evidence="8">IGPS catalyzes the conversion of PRFAR and glutamine to IGP, AICAR and glutamate. The HisF subunit catalyzes the cyclization activity that produces IGP and AICAR from PRFAR using the ammonia provided by the HisH subunit.</text>
</comment>
<evidence type="ECO:0000256" key="5">
    <source>
        <dbReference type="ARBA" id="ARBA00022605"/>
    </source>
</evidence>
<evidence type="ECO:0000256" key="9">
    <source>
        <dbReference type="ARBA" id="ARBA00030264"/>
    </source>
</evidence>
<dbReference type="GO" id="GO:0000105">
    <property type="term" value="P:L-histidine biosynthetic process"/>
    <property type="evidence" value="ECO:0007669"/>
    <property type="project" value="UniProtKB-UniPathway"/>
</dbReference>
<dbReference type="InterPro" id="IPR050064">
    <property type="entry name" value="IGPS_HisA/HisF"/>
</dbReference>
<evidence type="ECO:0000313" key="13">
    <source>
        <dbReference type="Proteomes" id="UP000251666"/>
    </source>
</evidence>
<evidence type="ECO:0000256" key="6">
    <source>
        <dbReference type="ARBA" id="ARBA00023102"/>
    </source>
</evidence>
<accession>A0A176NHF3</accession>
<evidence type="ECO:0000256" key="4">
    <source>
        <dbReference type="ARBA" id="ARBA00012809"/>
    </source>
</evidence>
<evidence type="ECO:0000256" key="7">
    <source>
        <dbReference type="ARBA" id="ARBA00023239"/>
    </source>
</evidence>
<dbReference type="SUPFAM" id="SSF51366">
    <property type="entry name" value="Ribulose-phoshate binding barrel"/>
    <property type="match status" value="1"/>
</dbReference>
<comment type="subunit">
    <text evidence="3">Heterodimer of HisH and HisF.</text>
</comment>
<keyword evidence="7" id="KW-0456">Lyase</keyword>
<evidence type="ECO:0000256" key="10">
    <source>
        <dbReference type="ARBA" id="ARBA00047838"/>
    </source>
</evidence>